<feature type="non-terminal residue" evidence="1">
    <location>
        <position position="34"/>
    </location>
</feature>
<evidence type="ECO:0000313" key="1">
    <source>
        <dbReference type="EMBL" id="SVE47255.1"/>
    </source>
</evidence>
<dbReference type="EMBL" id="UINC01219677">
    <property type="protein sequence ID" value="SVE47255.1"/>
    <property type="molecule type" value="Genomic_DNA"/>
</dbReference>
<reference evidence="1" key="1">
    <citation type="submission" date="2018-05" db="EMBL/GenBank/DDBJ databases">
        <authorList>
            <person name="Lanie J.A."/>
            <person name="Ng W.-L."/>
            <person name="Kazmierczak K.M."/>
            <person name="Andrzejewski T.M."/>
            <person name="Davidsen T.M."/>
            <person name="Wayne K.J."/>
            <person name="Tettelin H."/>
            <person name="Glass J.I."/>
            <person name="Rusch D."/>
            <person name="Podicherti R."/>
            <person name="Tsui H.-C.T."/>
            <person name="Winkler M.E."/>
        </authorList>
    </citation>
    <scope>NUCLEOTIDE SEQUENCE</scope>
</reference>
<dbReference type="AlphaFoldDB" id="A0A383DSP8"/>
<proteinExistence type="predicted"/>
<accession>A0A383DSP8</accession>
<gene>
    <name evidence="1" type="ORF">METZ01_LOCUS500109</name>
</gene>
<protein>
    <submittedName>
        <fullName evidence="1">Uncharacterized protein</fullName>
    </submittedName>
</protein>
<name>A0A383DSP8_9ZZZZ</name>
<organism evidence="1">
    <name type="scientific">marine metagenome</name>
    <dbReference type="NCBI Taxonomy" id="408172"/>
    <lineage>
        <taxon>unclassified sequences</taxon>
        <taxon>metagenomes</taxon>
        <taxon>ecological metagenomes</taxon>
    </lineage>
</organism>
<sequence length="34" mass="3880">MPKKLEHNVISTDDFKEGMRRLAASVNVITVKHN</sequence>